<protein>
    <submittedName>
        <fullName evidence="9">Dipeptide ABC transporter ATP-binding protein DppD</fullName>
    </submittedName>
</protein>
<evidence type="ECO:0000256" key="4">
    <source>
        <dbReference type="ARBA" id="ARBA00022475"/>
    </source>
</evidence>
<keyword evidence="3" id="KW-0813">Transport</keyword>
<evidence type="ECO:0000256" key="6">
    <source>
        <dbReference type="ARBA" id="ARBA00022840"/>
    </source>
</evidence>
<evidence type="ECO:0000256" key="1">
    <source>
        <dbReference type="ARBA" id="ARBA00004417"/>
    </source>
</evidence>
<dbReference type="InterPro" id="IPR003593">
    <property type="entry name" value="AAA+_ATPase"/>
</dbReference>
<dbReference type="GO" id="GO:0015833">
    <property type="term" value="P:peptide transport"/>
    <property type="evidence" value="ECO:0007669"/>
    <property type="project" value="InterPro"/>
</dbReference>
<dbReference type="SMART" id="SM00382">
    <property type="entry name" value="AAA"/>
    <property type="match status" value="1"/>
</dbReference>
<keyword evidence="6 9" id="KW-0067">ATP-binding</keyword>
<keyword evidence="5" id="KW-0547">Nucleotide-binding</keyword>
<dbReference type="FunFam" id="3.40.50.300:FF:000016">
    <property type="entry name" value="Oligopeptide ABC transporter ATP-binding component"/>
    <property type="match status" value="1"/>
</dbReference>
<evidence type="ECO:0000256" key="2">
    <source>
        <dbReference type="ARBA" id="ARBA00005417"/>
    </source>
</evidence>
<dbReference type="PROSITE" id="PS50893">
    <property type="entry name" value="ABC_TRANSPORTER_2"/>
    <property type="match status" value="1"/>
</dbReference>
<dbReference type="PANTHER" id="PTHR43297:SF2">
    <property type="entry name" value="DIPEPTIDE TRANSPORT ATP-BINDING PROTEIN DPPD"/>
    <property type="match status" value="1"/>
</dbReference>
<evidence type="ECO:0000259" key="8">
    <source>
        <dbReference type="PROSITE" id="PS50893"/>
    </source>
</evidence>
<dbReference type="AlphaFoldDB" id="A0A2N8L282"/>
<gene>
    <name evidence="9" type="primary">dppD</name>
    <name evidence="9" type="ORF">C1O66_17110</name>
</gene>
<dbReference type="CDD" id="cd03257">
    <property type="entry name" value="ABC_NikE_OppD_transporters"/>
    <property type="match status" value="1"/>
</dbReference>
<proteinExistence type="inferred from homology"/>
<dbReference type="EMBL" id="POSP01000003">
    <property type="protein sequence ID" value="PND39810.1"/>
    <property type="molecule type" value="Genomic_DNA"/>
</dbReference>
<dbReference type="InterPro" id="IPR027417">
    <property type="entry name" value="P-loop_NTPase"/>
</dbReference>
<evidence type="ECO:0000256" key="7">
    <source>
        <dbReference type="ARBA" id="ARBA00023136"/>
    </source>
</evidence>
<dbReference type="Proteomes" id="UP000235916">
    <property type="component" value="Unassembled WGS sequence"/>
</dbReference>
<dbReference type="GO" id="GO:0005524">
    <property type="term" value="F:ATP binding"/>
    <property type="evidence" value="ECO:0007669"/>
    <property type="project" value="UniProtKB-KW"/>
</dbReference>
<comment type="subcellular location">
    <subcellularLocation>
        <location evidence="1">Cell inner membrane</location>
        <topology evidence="1">Peripheral membrane protein</topology>
    </subcellularLocation>
</comment>
<dbReference type="InterPro" id="IPR050388">
    <property type="entry name" value="ABC_Ni/Peptide_Import"/>
</dbReference>
<reference evidence="9 10" key="1">
    <citation type="submission" date="2018-01" db="EMBL/GenBank/DDBJ databases">
        <title>Draft genome sequence of Paucibacter aquatile CR182 isolated from freshwater of the Nakdong River.</title>
        <authorList>
            <person name="Choi A."/>
            <person name="Chung E.J."/>
        </authorList>
    </citation>
    <scope>NUCLEOTIDE SEQUENCE [LARGE SCALE GENOMIC DNA]</scope>
    <source>
        <strain evidence="9 10">CR182</strain>
    </source>
</reference>
<organism evidence="9 10">
    <name type="scientific">Kinneretia aquatilis</name>
    <dbReference type="NCBI Taxonomy" id="2070761"/>
    <lineage>
        <taxon>Bacteria</taxon>
        <taxon>Pseudomonadati</taxon>
        <taxon>Pseudomonadota</taxon>
        <taxon>Betaproteobacteria</taxon>
        <taxon>Burkholderiales</taxon>
        <taxon>Sphaerotilaceae</taxon>
        <taxon>Roseateles</taxon>
    </lineage>
</organism>
<dbReference type="GO" id="GO:0016887">
    <property type="term" value="F:ATP hydrolysis activity"/>
    <property type="evidence" value="ECO:0007669"/>
    <property type="project" value="InterPro"/>
</dbReference>
<dbReference type="NCBIfam" id="TIGR01727">
    <property type="entry name" value="oligo_HPY"/>
    <property type="match status" value="1"/>
</dbReference>
<comment type="caution">
    <text evidence="9">The sequence shown here is derived from an EMBL/GenBank/DDBJ whole genome shotgun (WGS) entry which is preliminary data.</text>
</comment>
<evidence type="ECO:0000313" key="10">
    <source>
        <dbReference type="Proteomes" id="UP000235916"/>
    </source>
</evidence>
<feature type="domain" description="ABC transporter" evidence="8">
    <location>
        <begin position="11"/>
        <end position="257"/>
    </location>
</feature>
<evidence type="ECO:0000313" key="9">
    <source>
        <dbReference type="EMBL" id="PND39810.1"/>
    </source>
</evidence>
<keyword evidence="7" id="KW-0472">Membrane</keyword>
<dbReference type="Gene3D" id="3.40.50.300">
    <property type="entry name" value="P-loop containing nucleotide triphosphate hydrolases"/>
    <property type="match status" value="1"/>
</dbReference>
<dbReference type="GO" id="GO:0005886">
    <property type="term" value="C:plasma membrane"/>
    <property type="evidence" value="ECO:0007669"/>
    <property type="project" value="UniProtKB-SubCell"/>
</dbReference>
<evidence type="ECO:0000256" key="3">
    <source>
        <dbReference type="ARBA" id="ARBA00022448"/>
    </source>
</evidence>
<dbReference type="OrthoDB" id="9802772at2"/>
<dbReference type="Pfam" id="PF00005">
    <property type="entry name" value="ABC_tran"/>
    <property type="match status" value="1"/>
</dbReference>
<comment type="similarity">
    <text evidence="2">Belongs to the ABC transporter superfamily.</text>
</comment>
<dbReference type="InterPro" id="IPR003439">
    <property type="entry name" value="ABC_transporter-like_ATP-bd"/>
</dbReference>
<dbReference type="SUPFAM" id="SSF52540">
    <property type="entry name" value="P-loop containing nucleoside triphosphate hydrolases"/>
    <property type="match status" value="1"/>
</dbReference>
<sequence>MLSPPQPQALLRIENLRVEFGRFPAVDGLDLSLAPGELLGIVGESGSGKSVAMLALMGLVDAPGRVSADRLEFQGQDLLRLNARERRRLIGRDIAMVFQDALSSLDPSYTVGAQIAEVLQTHLGLRGAAARQRVVELLELVEIPDAARRAEAYPHQLSGGMNQRVMIAMAIACGPKLLIADEPTTALDVTIQAQIMELLLRLQREQGMGLLMITHDLAVVAEMAQRVAVMYAGQVVETGPLPALFDAPRHPYTAALLAAIPEHNRGARRLAALPGIVPGALDRPAGCLLSPRCAQVQGRCRSERPALTNEGVRCFFPLPPAARLEAQHGQ</sequence>
<name>A0A2N8L282_9BURK</name>
<keyword evidence="4" id="KW-1003">Cell membrane</keyword>
<dbReference type="GO" id="GO:0055085">
    <property type="term" value="P:transmembrane transport"/>
    <property type="evidence" value="ECO:0007669"/>
    <property type="project" value="UniProtKB-ARBA"/>
</dbReference>
<evidence type="ECO:0000256" key="5">
    <source>
        <dbReference type="ARBA" id="ARBA00022741"/>
    </source>
</evidence>
<keyword evidence="10" id="KW-1185">Reference proteome</keyword>
<dbReference type="Pfam" id="PF08352">
    <property type="entry name" value="oligo_HPY"/>
    <property type="match status" value="1"/>
</dbReference>
<accession>A0A2N8L282</accession>
<dbReference type="InterPro" id="IPR013563">
    <property type="entry name" value="Oligopep_ABC_C"/>
</dbReference>
<dbReference type="PANTHER" id="PTHR43297">
    <property type="entry name" value="OLIGOPEPTIDE TRANSPORT ATP-BINDING PROTEIN APPD"/>
    <property type="match status" value="1"/>
</dbReference>